<sequence>MASMSFAHKAFHWSLPGFSRPSLDKHIPVKPRGDSNNSSNNVSVPSVDDGLATVLVGPQKRPFKVNRSLLCATSSFFAEQLNRPSHHRRDGSPRSVSLWLPGELPSMFALFVQWLHNPRHTFRRMLDDAIAIAQDDNGIQGLNDIHWAMIRLHLFASHLGIYHLQDSAMDALQDLYLKCDWDVTPGLVSYLYTKCDGLAAVRLRRWAVAMVAFSLTGNTATSVPSPIQDYPDEAGSHVFDAEDDMATQFQCLIDSVPELQDDYSVHIHKMTTSGLDLRFKNPQLRIPANKLCNDERAFGFRECSFHSHRATVGEKRCPHERKRKRSIVAEDPVVLAAQLAGAKTLTTSPRIEDAVPRPLFSREGGDAEDRDKAVKHVRSVSSTLRT</sequence>
<reference evidence="2" key="1">
    <citation type="journal article" date="2021" name="IMA Fungus">
        <title>Genomic characterization of three marine fungi, including Emericellopsis atlantica sp. nov. with signatures of a generalist lifestyle and marine biomass degradation.</title>
        <authorList>
            <person name="Hagestad O.C."/>
            <person name="Hou L."/>
            <person name="Andersen J.H."/>
            <person name="Hansen E.H."/>
            <person name="Altermark B."/>
            <person name="Li C."/>
            <person name="Kuhnert E."/>
            <person name="Cox R.J."/>
            <person name="Crous P.W."/>
            <person name="Spatafora J.W."/>
            <person name="Lail K."/>
            <person name="Amirebrahimi M."/>
            <person name="Lipzen A."/>
            <person name="Pangilinan J."/>
            <person name="Andreopoulos W."/>
            <person name="Hayes R.D."/>
            <person name="Ng V."/>
            <person name="Grigoriev I.V."/>
            <person name="Jackson S.A."/>
            <person name="Sutton T.D.S."/>
            <person name="Dobson A.D.W."/>
            <person name="Rama T."/>
        </authorList>
    </citation>
    <scope>NUCLEOTIDE SEQUENCE</scope>
    <source>
        <strain evidence="2">TS7</strain>
    </source>
</reference>
<feature type="compositionally biased region" description="Low complexity" evidence="1">
    <location>
        <begin position="34"/>
        <end position="44"/>
    </location>
</feature>
<evidence type="ECO:0000313" key="2">
    <source>
        <dbReference type="EMBL" id="KAG9249529.1"/>
    </source>
</evidence>
<dbReference type="AlphaFoldDB" id="A0A9P7ZCG3"/>
<dbReference type="OrthoDB" id="1022638at2759"/>
<dbReference type="EMBL" id="MU251303">
    <property type="protein sequence ID" value="KAG9249529.1"/>
    <property type="molecule type" value="Genomic_DNA"/>
</dbReference>
<keyword evidence="3" id="KW-1185">Reference proteome</keyword>
<comment type="caution">
    <text evidence="2">The sequence shown here is derived from an EMBL/GenBank/DDBJ whole genome shotgun (WGS) entry which is preliminary data.</text>
</comment>
<accession>A0A9P7ZCG3</accession>
<evidence type="ECO:0000256" key="1">
    <source>
        <dbReference type="SAM" id="MobiDB-lite"/>
    </source>
</evidence>
<dbReference type="Proteomes" id="UP000887229">
    <property type="component" value="Unassembled WGS sequence"/>
</dbReference>
<gene>
    <name evidence="2" type="ORF">F5Z01DRAFT_684532</name>
</gene>
<dbReference type="Gene3D" id="3.30.710.10">
    <property type="entry name" value="Potassium Channel Kv1.1, Chain A"/>
    <property type="match status" value="1"/>
</dbReference>
<dbReference type="InterPro" id="IPR011333">
    <property type="entry name" value="SKP1/BTB/POZ_sf"/>
</dbReference>
<protein>
    <recommendedName>
        <fullName evidence="4">BTB domain-containing protein</fullName>
    </recommendedName>
</protein>
<feature type="region of interest" description="Disordered" evidence="1">
    <location>
        <begin position="25"/>
        <end position="44"/>
    </location>
</feature>
<evidence type="ECO:0008006" key="4">
    <source>
        <dbReference type="Google" id="ProtNLM"/>
    </source>
</evidence>
<evidence type="ECO:0000313" key="3">
    <source>
        <dbReference type="Proteomes" id="UP000887229"/>
    </source>
</evidence>
<dbReference type="RefSeq" id="XP_046113453.1">
    <property type="nucleotide sequence ID" value="XM_046265938.1"/>
</dbReference>
<feature type="region of interest" description="Disordered" evidence="1">
    <location>
        <begin position="348"/>
        <end position="386"/>
    </location>
</feature>
<dbReference type="GeneID" id="70296841"/>
<organism evidence="2 3">
    <name type="scientific">Emericellopsis atlantica</name>
    <dbReference type="NCBI Taxonomy" id="2614577"/>
    <lineage>
        <taxon>Eukaryota</taxon>
        <taxon>Fungi</taxon>
        <taxon>Dikarya</taxon>
        <taxon>Ascomycota</taxon>
        <taxon>Pezizomycotina</taxon>
        <taxon>Sordariomycetes</taxon>
        <taxon>Hypocreomycetidae</taxon>
        <taxon>Hypocreales</taxon>
        <taxon>Bionectriaceae</taxon>
        <taxon>Emericellopsis</taxon>
    </lineage>
</organism>
<feature type="compositionally biased region" description="Basic and acidic residues" evidence="1">
    <location>
        <begin position="363"/>
        <end position="374"/>
    </location>
</feature>
<name>A0A9P7ZCG3_9HYPO</name>
<proteinExistence type="predicted"/>